<name>A0ABS5BLU6_9BACT</name>
<reference evidence="2 3" key="1">
    <citation type="submission" date="2021-04" db="EMBL/GenBank/DDBJ databases">
        <authorList>
            <person name="Ivanova A."/>
        </authorList>
    </citation>
    <scope>NUCLEOTIDE SEQUENCE [LARGE SCALE GENOMIC DNA]</scope>
    <source>
        <strain evidence="2 3">G18</strain>
    </source>
</reference>
<feature type="domain" description="MoxR-vWA-beta-propeller ternary system" evidence="1">
    <location>
        <begin position="15"/>
        <end position="239"/>
    </location>
</feature>
<evidence type="ECO:0000313" key="2">
    <source>
        <dbReference type="EMBL" id="MBP3954685.1"/>
    </source>
</evidence>
<comment type="caution">
    <text evidence="2">The sequence shown here is derived from an EMBL/GenBank/DDBJ whole genome shotgun (WGS) entry which is preliminary data.</text>
</comment>
<organism evidence="2 3">
    <name type="scientific">Gemmata palustris</name>
    <dbReference type="NCBI Taxonomy" id="2822762"/>
    <lineage>
        <taxon>Bacteria</taxon>
        <taxon>Pseudomonadati</taxon>
        <taxon>Planctomycetota</taxon>
        <taxon>Planctomycetia</taxon>
        <taxon>Gemmatales</taxon>
        <taxon>Gemmataceae</taxon>
        <taxon>Gemmata</taxon>
    </lineage>
</organism>
<evidence type="ECO:0000313" key="3">
    <source>
        <dbReference type="Proteomes" id="UP000676565"/>
    </source>
</evidence>
<dbReference type="Proteomes" id="UP000676565">
    <property type="component" value="Unassembled WGS sequence"/>
</dbReference>
<gene>
    <name evidence="2" type="ORF">J8F10_05230</name>
</gene>
<sequence length="245" mass="26444">MTTPTHDPWRSVSAARLPREHLTALAAVRNYADVRVRLADETAWVNWPTGRNEVIRCLLPVPGVVFFTRRAEGWVRFGRLVPTDDAPPDGEGKPIAEVLVPARFEPLAPDEVVPTPVVLTVARGGAPRPATALVCTLTELANWADSATTSELARVRAAQSGERVVVLGERLPTIPSALRFWGRDVLVPIGFRPEPDLPTAALLSAAGVTTGEFLLLDETGADVIPRAVFEPLTRAGVRLGHATHE</sequence>
<evidence type="ECO:0000259" key="1">
    <source>
        <dbReference type="Pfam" id="PF19918"/>
    </source>
</evidence>
<proteinExistence type="predicted"/>
<dbReference type="EMBL" id="JAGKQQ010000001">
    <property type="protein sequence ID" value="MBP3954685.1"/>
    <property type="molecule type" value="Genomic_DNA"/>
</dbReference>
<keyword evidence="3" id="KW-1185">Reference proteome</keyword>
<dbReference type="Pfam" id="PF19918">
    <property type="entry name" value="bpX2"/>
    <property type="match status" value="1"/>
</dbReference>
<dbReference type="RefSeq" id="WP_210652804.1">
    <property type="nucleotide sequence ID" value="NZ_JAGKQQ010000001.1"/>
</dbReference>
<dbReference type="InterPro" id="IPR045552">
    <property type="entry name" value="bpX2"/>
</dbReference>
<protein>
    <recommendedName>
        <fullName evidence="1">MoxR-vWA-beta-propeller ternary system domain-containing protein</fullName>
    </recommendedName>
</protein>
<accession>A0ABS5BLU6</accession>